<dbReference type="Pfam" id="PF07022">
    <property type="entry name" value="Phage_CI_repr"/>
    <property type="match status" value="1"/>
</dbReference>
<dbReference type="InterPro" id="IPR010744">
    <property type="entry name" value="Phage_CI_N"/>
</dbReference>
<dbReference type="GO" id="GO:0004252">
    <property type="term" value="F:serine-type endopeptidase activity"/>
    <property type="evidence" value="ECO:0007669"/>
    <property type="project" value="InterPro"/>
</dbReference>
<dbReference type="EMBL" id="NWTK01000002">
    <property type="protein sequence ID" value="PKR55509.1"/>
    <property type="molecule type" value="Genomic_DNA"/>
</dbReference>
<sequence length="242" mass="26228">MEAGKSKQDHFPSYRSELGNRLRGVENRFANRAEAAKAAGVAKSTLQNWIEGKSDPSFEGMVRLAKAAGINFAWLASGEGAMFLDDKATPEPSNATFIPASSNDFAPVPVFDVRASAGGGAMNFGEVIADYLSLPVSYLRDQLGVNPKDACGIYVNGDSMQPALEDGGIALLDRSANARANKGDGIYTFRIGDELFIKRLERQGSRIVVHSDNRAYTPWEMTDTDKANMKILARVVGTFRNL</sequence>
<evidence type="ECO:0000256" key="2">
    <source>
        <dbReference type="ARBA" id="ARBA00022801"/>
    </source>
</evidence>
<dbReference type="InterPro" id="IPR001387">
    <property type="entry name" value="Cro/C1-type_HTH"/>
</dbReference>
<dbReference type="GO" id="GO:0006508">
    <property type="term" value="P:proteolysis"/>
    <property type="evidence" value="ECO:0007669"/>
    <property type="project" value="UniProtKB-KW"/>
</dbReference>
<evidence type="ECO:0000313" key="7">
    <source>
        <dbReference type="EMBL" id="PKR55509.1"/>
    </source>
</evidence>
<evidence type="ECO:0000313" key="8">
    <source>
        <dbReference type="Proteomes" id="UP000233597"/>
    </source>
</evidence>
<accession>A0A2N3KY68</accession>
<dbReference type="SUPFAM" id="SSF51306">
    <property type="entry name" value="LexA/Signal peptidase"/>
    <property type="match status" value="1"/>
</dbReference>
<dbReference type="PROSITE" id="PS00501">
    <property type="entry name" value="SPASE_I_1"/>
    <property type="match status" value="1"/>
</dbReference>
<dbReference type="InterPro" id="IPR039418">
    <property type="entry name" value="LexA-like"/>
</dbReference>
<keyword evidence="1" id="KW-0645">Protease</keyword>
<dbReference type="PROSITE" id="PS50943">
    <property type="entry name" value="HTH_CROC1"/>
    <property type="match status" value="1"/>
</dbReference>
<dbReference type="PANTHER" id="PTHR40661">
    <property type="match status" value="1"/>
</dbReference>
<dbReference type="CDD" id="cd00093">
    <property type="entry name" value="HTH_XRE"/>
    <property type="match status" value="1"/>
</dbReference>
<dbReference type="PANTHER" id="PTHR40661:SF3">
    <property type="entry name" value="FELS-1 PROPHAGE TRANSCRIPTIONAL REGULATOR"/>
    <property type="match status" value="1"/>
</dbReference>
<dbReference type="Pfam" id="PF00717">
    <property type="entry name" value="Peptidase_S24"/>
    <property type="match status" value="1"/>
</dbReference>
<reference evidence="7 8" key="1">
    <citation type="submission" date="2017-09" db="EMBL/GenBank/DDBJ databases">
        <title>Biodiversity and function of Thalassospira species in the particle-attached aromatic-hydrocarbon-degrading consortia from the surface seawater of the South China Sea.</title>
        <authorList>
            <person name="Dong C."/>
            <person name="Liu R."/>
            <person name="Shao Z."/>
        </authorList>
    </citation>
    <scope>NUCLEOTIDE SEQUENCE [LARGE SCALE GENOMIC DNA]</scope>
    <source>
        <strain evidence="7 8">CSC1P2</strain>
    </source>
</reference>
<organism evidence="7 8">
    <name type="scientific">Thalassospira marina</name>
    <dbReference type="NCBI Taxonomy" id="2048283"/>
    <lineage>
        <taxon>Bacteria</taxon>
        <taxon>Pseudomonadati</taxon>
        <taxon>Pseudomonadota</taxon>
        <taxon>Alphaproteobacteria</taxon>
        <taxon>Rhodospirillales</taxon>
        <taxon>Thalassospiraceae</taxon>
        <taxon>Thalassospira</taxon>
    </lineage>
</organism>
<proteinExistence type="predicted"/>
<dbReference type="AlphaFoldDB" id="A0A2N3KY68"/>
<comment type="caution">
    <text evidence="7">The sequence shown here is derived from an EMBL/GenBank/DDBJ whole genome shotgun (WGS) entry which is preliminary data.</text>
</comment>
<dbReference type="InterPro" id="IPR010982">
    <property type="entry name" value="Lambda_DNA-bd_dom_sf"/>
</dbReference>
<evidence type="ECO:0000259" key="6">
    <source>
        <dbReference type="PROSITE" id="PS50943"/>
    </source>
</evidence>
<keyword evidence="5" id="KW-0804">Transcription</keyword>
<gene>
    <name evidence="7" type="ORF">COO20_04890</name>
</gene>
<dbReference type="OrthoDB" id="528805at2"/>
<dbReference type="InterPro" id="IPR019756">
    <property type="entry name" value="Pept_S26A_signal_pept_1_Ser-AS"/>
</dbReference>
<evidence type="ECO:0000256" key="5">
    <source>
        <dbReference type="ARBA" id="ARBA00023163"/>
    </source>
</evidence>
<dbReference type="InterPro" id="IPR036286">
    <property type="entry name" value="LexA/Signal_pep-like_sf"/>
</dbReference>
<dbReference type="RefSeq" id="WP_101264557.1">
    <property type="nucleotide sequence ID" value="NZ_NWTK01000002.1"/>
</dbReference>
<dbReference type="SUPFAM" id="SSF47413">
    <property type="entry name" value="lambda repressor-like DNA-binding domains"/>
    <property type="match status" value="1"/>
</dbReference>
<dbReference type="GO" id="GO:0045892">
    <property type="term" value="P:negative regulation of DNA-templated transcription"/>
    <property type="evidence" value="ECO:0007669"/>
    <property type="project" value="InterPro"/>
</dbReference>
<keyword evidence="3" id="KW-0805">Transcription regulation</keyword>
<dbReference type="CDD" id="cd06529">
    <property type="entry name" value="S24_LexA-like"/>
    <property type="match status" value="1"/>
</dbReference>
<dbReference type="GO" id="GO:0016020">
    <property type="term" value="C:membrane"/>
    <property type="evidence" value="ECO:0007669"/>
    <property type="project" value="InterPro"/>
</dbReference>
<dbReference type="GO" id="GO:0003677">
    <property type="term" value="F:DNA binding"/>
    <property type="evidence" value="ECO:0007669"/>
    <property type="project" value="UniProtKB-KW"/>
</dbReference>
<dbReference type="InterPro" id="IPR015927">
    <property type="entry name" value="Peptidase_S24_S26A/B/C"/>
</dbReference>
<keyword evidence="4" id="KW-0238">DNA-binding</keyword>
<keyword evidence="2" id="KW-0378">Hydrolase</keyword>
<evidence type="ECO:0000256" key="4">
    <source>
        <dbReference type="ARBA" id="ARBA00023125"/>
    </source>
</evidence>
<name>A0A2N3KY68_9PROT</name>
<dbReference type="Gene3D" id="2.10.109.10">
    <property type="entry name" value="Umud Fragment, subunit A"/>
    <property type="match status" value="1"/>
</dbReference>
<protein>
    <recommendedName>
        <fullName evidence="6">HTH cro/C1-type domain-containing protein</fullName>
    </recommendedName>
</protein>
<dbReference type="Gene3D" id="1.10.260.40">
    <property type="entry name" value="lambda repressor-like DNA-binding domains"/>
    <property type="match status" value="1"/>
</dbReference>
<feature type="domain" description="HTH cro/C1-type" evidence="6">
    <location>
        <begin position="33"/>
        <end position="75"/>
    </location>
</feature>
<dbReference type="Proteomes" id="UP000233597">
    <property type="component" value="Unassembled WGS sequence"/>
</dbReference>
<evidence type="ECO:0000256" key="1">
    <source>
        <dbReference type="ARBA" id="ARBA00022670"/>
    </source>
</evidence>
<evidence type="ECO:0000256" key="3">
    <source>
        <dbReference type="ARBA" id="ARBA00023015"/>
    </source>
</evidence>